<organism evidence="1 2">
    <name type="scientific">Vibrio ulleungensis</name>
    <dbReference type="NCBI Taxonomy" id="2807619"/>
    <lineage>
        <taxon>Bacteria</taxon>
        <taxon>Pseudomonadati</taxon>
        <taxon>Pseudomonadota</taxon>
        <taxon>Gammaproteobacteria</taxon>
        <taxon>Vibrionales</taxon>
        <taxon>Vibrionaceae</taxon>
        <taxon>Vibrio</taxon>
    </lineage>
</organism>
<sequence length="112" mass="12053">MPIAHCVLSPYVANPSNDSTLLIEKWGRHSGLDSSEMTITIVQAIDQAGKSYDATCTLTLPNLWSPKSVSLLQLGLASALSEHFGIEPDKVIVMTSLIESGRVVDGGNEINW</sequence>
<keyword evidence="2" id="KW-1185">Reference proteome</keyword>
<evidence type="ECO:0000313" key="2">
    <source>
        <dbReference type="Proteomes" id="UP000809621"/>
    </source>
</evidence>
<evidence type="ECO:0000313" key="1">
    <source>
        <dbReference type="EMBL" id="MBM7035017.1"/>
    </source>
</evidence>
<dbReference type="Proteomes" id="UP000809621">
    <property type="component" value="Unassembled WGS sequence"/>
</dbReference>
<reference evidence="1 2" key="1">
    <citation type="submission" date="2021-02" db="EMBL/GenBank/DDBJ databases">
        <authorList>
            <person name="Park J.-S."/>
        </authorList>
    </citation>
    <scope>NUCLEOTIDE SEQUENCE [LARGE SCALE GENOMIC DNA]</scope>
    <source>
        <strain evidence="1 2">188UL20-2</strain>
    </source>
</reference>
<proteinExistence type="predicted"/>
<dbReference type="EMBL" id="JAFEUM010000001">
    <property type="protein sequence ID" value="MBM7035017.1"/>
    <property type="molecule type" value="Genomic_DNA"/>
</dbReference>
<dbReference type="RefSeq" id="WP_205156658.1">
    <property type="nucleotide sequence ID" value="NZ_JAFEUM010000001.1"/>
</dbReference>
<gene>
    <name evidence="1" type="ORF">JQC93_01255</name>
</gene>
<name>A0ABS2HF99_9VIBR</name>
<comment type="caution">
    <text evidence="1">The sequence shown here is derived from an EMBL/GenBank/DDBJ whole genome shotgun (WGS) entry which is preliminary data.</text>
</comment>
<protein>
    <submittedName>
        <fullName evidence="1">Uncharacterized protein</fullName>
    </submittedName>
</protein>
<accession>A0ABS2HF99</accession>